<dbReference type="PANTHER" id="PTHR42695">
    <property type="entry name" value="GLUTAMINE AMIDOTRANSFERASE YLR126C-RELATED"/>
    <property type="match status" value="1"/>
</dbReference>
<gene>
    <name evidence="2" type="ORF">RED65_06287</name>
</gene>
<accession>Q1N0D0</accession>
<protein>
    <submittedName>
        <fullName evidence="2">Amidotransferase</fullName>
    </submittedName>
</protein>
<dbReference type="InterPro" id="IPR029062">
    <property type="entry name" value="Class_I_gatase-like"/>
</dbReference>
<dbReference type="InterPro" id="IPR044992">
    <property type="entry name" value="ChyE-like"/>
</dbReference>
<reference evidence="2 3" key="1">
    <citation type="submission" date="2006-03" db="EMBL/GenBank/DDBJ databases">
        <authorList>
            <person name="Pinhassi J."/>
            <person name="Pedros-Alio C."/>
            <person name="Ferriera S."/>
            <person name="Johnson J."/>
            <person name="Kravitz S."/>
            <person name="Halpern A."/>
            <person name="Remington K."/>
            <person name="Beeson K."/>
            <person name="Tran B."/>
            <person name="Rogers Y.-H."/>
            <person name="Friedman R."/>
            <person name="Venter J.C."/>
        </authorList>
    </citation>
    <scope>NUCLEOTIDE SEQUENCE [LARGE SCALE GENOMIC DNA]</scope>
    <source>
        <strain evidence="2 3">RED65</strain>
    </source>
</reference>
<dbReference type="SUPFAM" id="SSF52317">
    <property type="entry name" value="Class I glutamine amidotransferase-like"/>
    <property type="match status" value="1"/>
</dbReference>
<dbReference type="PROSITE" id="PS51273">
    <property type="entry name" value="GATASE_TYPE_1"/>
    <property type="match status" value="1"/>
</dbReference>
<keyword evidence="2" id="KW-0808">Transferase</keyword>
<dbReference type="GO" id="GO:0016740">
    <property type="term" value="F:transferase activity"/>
    <property type="evidence" value="ECO:0007669"/>
    <property type="project" value="UniProtKB-KW"/>
</dbReference>
<dbReference type="HOGENOM" id="CLU_054974_0_2_6"/>
<evidence type="ECO:0000259" key="1">
    <source>
        <dbReference type="Pfam" id="PF00117"/>
    </source>
</evidence>
<dbReference type="PANTHER" id="PTHR42695:SF5">
    <property type="entry name" value="GLUTAMINE AMIDOTRANSFERASE YLR126C-RELATED"/>
    <property type="match status" value="1"/>
</dbReference>
<keyword evidence="3" id="KW-1185">Reference proteome</keyword>
<proteinExistence type="predicted"/>
<dbReference type="EMBL" id="AAQH01000014">
    <property type="protein sequence ID" value="EAT11734.1"/>
    <property type="molecule type" value="Genomic_DNA"/>
</dbReference>
<dbReference type="RefSeq" id="WP_007016504.1">
    <property type="nucleotide sequence ID" value="NZ_AAQH01000014.1"/>
</dbReference>
<comment type="caution">
    <text evidence="2">The sequence shown here is derived from an EMBL/GenBank/DDBJ whole genome shotgun (WGS) entry which is preliminary data.</text>
</comment>
<evidence type="ECO:0000313" key="3">
    <source>
        <dbReference type="Proteomes" id="UP000004263"/>
    </source>
</evidence>
<dbReference type="AlphaFoldDB" id="Q1N0D0"/>
<dbReference type="Pfam" id="PF00117">
    <property type="entry name" value="GATase"/>
    <property type="match status" value="1"/>
</dbReference>
<dbReference type="CDD" id="cd01741">
    <property type="entry name" value="GATase1_1"/>
    <property type="match status" value="1"/>
</dbReference>
<sequence length="237" mass="26750">MKIGILATGTTPDELIAQYDSYANMFVQLFGKAGYDFDFTTFDVRDDVFPETLQGFDAWIITGSKFNVEDNTPWMIRLKQVIRDLYDQHVPILGICFGHQIVADAFDGQVSQNPNGWGVGLHSYQLDRHPKGVPAETQSFTISAMHRYQVTKKPSNAEVFASSEFCPFAGLVYDDRILTFQAHPEFMLEYEKELVALRKGEVIPEEEANAGLATCNKHGAKTDSVELAHWMARFIQK</sequence>
<dbReference type="Gene3D" id="3.40.50.880">
    <property type="match status" value="1"/>
</dbReference>
<dbReference type="GO" id="GO:0005829">
    <property type="term" value="C:cytosol"/>
    <property type="evidence" value="ECO:0007669"/>
    <property type="project" value="TreeGrafter"/>
</dbReference>
<dbReference type="OrthoDB" id="9813383at2"/>
<dbReference type="STRING" id="207949.RED65_06287"/>
<organism evidence="2 3">
    <name type="scientific">Bermanella marisrubri</name>
    <dbReference type="NCBI Taxonomy" id="207949"/>
    <lineage>
        <taxon>Bacteria</taxon>
        <taxon>Pseudomonadati</taxon>
        <taxon>Pseudomonadota</taxon>
        <taxon>Gammaproteobacteria</taxon>
        <taxon>Oceanospirillales</taxon>
        <taxon>Oceanospirillaceae</taxon>
        <taxon>Bermanella</taxon>
    </lineage>
</organism>
<dbReference type="Proteomes" id="UP000004263">
    <property type="component" value="Unassembled WGS sequence"/>
</dbReference>
<feature type="domain" description="Glutamine amidotransferase" evidence="1">
    <location>
        <begin position="16"/>
        <end position="191"/>
    </location>
</feature>
<evidence type="ECO:0000313" key="2">
    <source>
        <dbReference type="EMBL" id="EAT11734.1"/>
    </source>
</evidence>
<name>Q1N0D0_9GAMM</name>
<dbReference type="InterPro" id="IPR017926">
    <property type="entry name" value="GATASE"/>
</dbReference>